<proteinExistence type="inferred from homology"/>
<dbReference type="InterPro" id="IPR002173">
    <property type="entry name" value="Carboh/pur_kinase_PfkB_CS"/>
</dbReference>
<evidence type="ECO:0000256" key="3">
    <source>
        <dbReference type="ARBA" id="ARBA00022741"/>
    </source>
</evidence>
<dbReference type="InterPro" id="IPR017583">
    <property type="entry name" value="Tagatose/fructose_Pkinase"/>
</dbReference>
<keyword evidence="4" id="KW-0418">Kinase</keyword>
<dbReference type="EMBL" id="JBHUGA010000040">
    <property type="protein sequence ID" value="MFD1847030.1"/>
    <property type="molecule type" value="Genomic_DNA"/>
</dbReference>
<evidence type="ECO:0000259" key="7">
    <source>
        <dbReference type="Pfam" id="PF00294"/>
    </source>
</evidence>
<dbReference type="Pfam" id="PF00294">
    <property type="entry name" value="PfkB"/>
    <property type="match status" value="1"/>
</dbReference>
<sequence length="320" mass="32153">MTLYPRGHVLTVTANPAIDLTYAVPRLIPGASHRVSAPLQRAGGKGLNVARVVHQTGYPAVAVAPIGGTAGDEFSTELSASGVPHALAEVAAATRRSMAFVDREAGQTSIFNEAGRPLAATEWSALTLLVEEHLAGAGVLVGAGSLPEGAPADFYPALVRLAQAHGSPCIIDTSGAALLAAADAGADLLKPNHHELLEATGAATIADGAQTLLDRGAGTVVVSCAEAGMYLYRTGQPPQQGSLPRVAGNPTGAGDAAVAALAVALAAGVASAETLLRLAVAWSAAAVLMPAAGELHPSYPDLEPAVTVIQHHLSEQEPGA</sequence>
<evidence type="ECO:0000313" key="9">
    <source>
        <dbReference type="Proteomes" id="UP001597307"/>
    </source>
</evidence>
<accession>A0ABW4Q8P1</accession>
<keyword evidence="2 6" id="KW-0808">Transferase</keyword>
<keyword evidence="5" id="KW-0067">ATP-binding</keyword>
<dbReference type="PROSITE" id="PS00584">
    <property type="entry name" value="PFKB_KINASES_2"/>
    <property type="match status" value="1"/>
</dbReference>
<dbReference type="PANTHER" id="PTHR46566">
    <property type="entry name" value="1-PHOSPHOFRUCTOKINASE-RELATED"/>
    <property type="match status" value="1"/>
</dbReference>
<keyword evidence="3" id="KW-0547">Nucleotide-binding</keyword>
<dbReference type="NCBIfam" id="TIGR03168">
    <property type="entry name" value="1-PFK"/>
    <property type="match status" value="1"/>
</dbReference>
<dbReference type="InterPro" id="IPR011611">
    <property type="entry name" value="PfkB_dom"/>
</dbReference>
<evidence type="ECO:0000256" key="2">
    <source>
        <dbReference type="ARBA" id="ARBA00022679"/>
    </source>
</evidence>
<feature type="domain" description="Carbohydrate kinase PfkB" evidence="7">
    <location>
        <begin position="18"/>
        <end position="293"/>
    </location>
</feature>
<organism evidence="8 9">
    <name type="scientific">Arthrobacter flavus</name>
    <dbReference type="NCBI Taxonomy" id="95172"/>
    <lineage>
        <taxon>Bacteria</taxon>
        <taxon>Bacillati</taxon>
        <taxon>Actinomycetota</taxon>
        <taxon>Actinomycetes</taxon>
        <taxon>Micrococcales</taxon>
        <taxon>Micrococcaceae</taxon>
        <taxon>Arthrobacter</taxon>
    </lineage>
</organism>
<dbReference type="Gene3D" id="3.40.1190.20">
    <property type="match status" value="1"/>
</dbReference>
<dbReference type="RefSeq" id="WP_343879117.1">
    <property type="nucleotide sequence ID" value="NZ_BAAAIJ010000032.1"/>
</dbReference>
<gene>
    <name evidence="8" type="ORF">ACFSFX_10530</name>
</gene>
<evidence type="ECO:0000313" key="8">
    <source>
        <dbReference type="EMBL" id="MFD1847030.1"/>
    </source>
</evidence>
<name>A0ABW4Q8P1_9MICC</name>
<comment type="similarity">
    <text evidence="1">Belongs to the carbohydrate kinase PfkB family.</text>
</comment>
<reference evidence="9" key="1">
    <citation type="journal article" date="2019" name="Int. J. Syst. Evol. Microbiol.">
        <title>The Global Catalogue of Microorganisms (GCM) 10K type strain sequencing project: providing services to taxonomists for standard genome sequencing and annotation.</title>
        <authorList>
            <consortium name="The Broad Institute Genomics Platform"/>
            <consortium name="The Broad Institute Genome Sequencing Center for Infectious Disease"/>
            <person name="Wu L."/>
            <person name="Ma J."/>
        </authorList>
    </citation>
    <scope>NUCLEOTIDE SEQUENCE [LARGE SCALE GENOMIC DNA]</scope>
    <source>
        <strain evidence="9">JCM 11496</strain>
    </source>
</reference>
<dbReference type="PANTHER" id="PTHR46566:SF5">
    <property type="entry name" value="1-PHOSPHOFRUCTOKINASE"/>
    <property type="match status" value="1"/>
</dbReference>
<dbReference type="SUPFAM" id="SSF53613">
    <property type="entry name" value="Ribokinase-like"/>
    <property type="match status" value="1"/>
</dbReference>
<dbReference type="Proteomes" id="UP001597307">
    <property type="component" value="Unassembled WGS sequence"/>
</dbReference>
<dbReference type="InterPro" id="IPR029056">
    <property type="entry name" value="Ribokinase-like"/>
</dbReference>
<comment type="caution">
    <text evidence="8">The sequence shown here is derived from an EMBL/GenBank/DDBJ whole genome shotgun (WGS) entry which is preliminary data.</text>
</comment>
<evidence type="ECO:0000256" key="6">
    <source>
        <dbReference type="PIRNR" id="PIRNR000535"/>
    </source>
</evidence>
<evidence type="ECO:0000256" key="5">
    <source>
        <dbReference type="ARBA" id="ARBA00022840"/>
    </source>
</evidence>
<keyword evidence="9" id="KW-1185">Reference proteome</keyword>
<dbReference type="PROSITE" id="PS00583">
    <property type="entry name" value="PFKB_KINASES_1"/>
    <property type="match status" value="1"/>
</dbReference>
<evidence type="ECO:0000256" key="4">
    <source>
        <dbReference type="ARBA" id="ARBA00022777"/>
    </source>
</evidence>
<dbReference type="PIRSF" id="PIRSF000535">
    <property type="entry name" value="1PFK/6PFK/LacC"/>
    <property type="match status" value="1"/>
</dbReference>
<evidence type="ECO:0000256" key="1">
    <source>
        <dbReference type="ARBA" id="ARBA00010688"/>
    </source>
</evidence>
<protein>
    <submittedName>
        <fullName evidence="8">1-phosphofructokinase family hexose kinase</fullName>
    </submittedName>
</protein>